<gene>
    <name evidence="2" type="ORF">AVEN_127024_1</name>
</gene>
<sequence>MKALEDLQKKRSKCLRKPETNDPLKKSEHWLGKLYPLMSTNGLRICMTEEYEKEGYGFHSFYFTKDMGSCCALNQHYSKTCRQACVSSTDFLYDRAGVGMLSVFLQSKHKSGTPPARQLT</sequence>
<dbReference type="Proteomes" id="UP000499080">
    <property type="component" value="Unassembled WGS sequence"/>
</dbReference>
<keyword evidence="3" id="KW-1185">Reference proteome</keyword>
<evidence type="ECO:0000313" key="2">
    <source>
        <dbReference type="EMBL" id="GBL97920.1"/>
    </source>
</evidence>
<proteinExistence type="predicted"/>
<reference evidence="2 3" key="1">
    <citation type="journal article" date="2019" name="Sci. Rep.">
        <title>Orb-weaving spider Araneus ventricosus genome elucidates the spidroin gene catalogue.</title>
        <authorList>
            <person name="Kono N."/>
            <person name="Nakamura H."/>
            <person name="Ohtoshi R."/>
            <person name="Moran D.A.P."/>
            <person name="Shinohara A."/>
            <person name="Yoshida Y."/>
            <person name="Fujiwara M."/>
            <person name="Mori M."/>
            <person name="Tomita M."/>
            <person name="Arakawa K."/>
        </authorList>
    </citation>
    <scope>NUCLEOTIDE SEQUENCE [LARGE SCALE GENOMIC DNA]</scope>
</reference>
<comment type="caution">
    <text evidence="2">The sequence shown here is derived from an EMBL/GenBank/DDBJ whole genome shotgun (WGS) entry which is preliminary data.</text>
</comment>
<feature type="region of interest" description="Disordered" evidence="1">
    <location>
        <begin position="1"/>
        <end position="22"/>
    </location>
</feature>
<evidence type="ECO:0000313" key="3">
    <source>
        <dbReference type="Proteomes" id="UP000499080"/>
    </source>
</evidence>
<accession>A0A4Y2C0C0</accession>
<name>A0A4Y2C0C0_ARAVE</name>
<organism evidence="2 3">
    <name type="scientific">Araneus ventricosus</name>
    <name type="common">Orbweaver spider</name>
    <name type="synonym">Epeira ventricosa</name>
    <dbReference type="NCBI Taxonomy" id="182803"/>
    <lineage>
        <taxon>Eukaryota</taxon>
        <taxon>Metazoa</taxon>
        <taxon>Ecdysozoa</taxon>
        <taxon>Arthropoda</taxon>
        <taxon>Chelicerata</taxon>
        <taxon>Arachnida</taxon>
        <taxon>Araneae</taxon>
        <taxon>Araneomorphae</taxon>
        <taxon>Entelegynae</taxon>
        <taxon>Araneoidea</taxon>
        <taxon>Araneidae</taxon>
        <taxon>Araneus</taxon>
    </lineage>
</organism>
<evidence type="ECO:0000256" key="1">
    <source>
        <dbReference type="SAM" id="MobiDB-lite"/>
    </source>
</evidence>
<protein>
    <submittedName>
        <fullName evidence="2">Uncharacterized protein</fullName>
    </submittedName>
</protein>
<dbReference type="AlphaFoldDB" id="A0A4Y2C0C0"/>
<dbReference type="EMBL" id="BGPR01000134">
    <property type="protein sequence ID" value="GBL97920.1"/>
    <property type="molecule type" value="Genomic_DNA"/>
</dbReference>